<proteinExistence type="predicted"/>
<protein>
    <recommendedName>
        <fullName evidence="3">Tetratricopeptide repeat protein</fullName>
    </recommendedName>
</protein>
<dbReference type="HOGENOM" id="CLU_1439661_0_0_4"/>
<dbReference type="SUPFAM" id="SSF48452">
    <property type="entry name" value="TPR-like"/>
    <property type="match status" value="1"/>
</dbReference>
<dbReference type="RefSeq" id="WP_007341598.1">
    <property type="nucleotide sequence ID" value="NZ_GL878494.1"/>
</dbReference>
<reference evidence="1 2" key="1">
    <citation type="submission" date="2011-02" db="EMBL/GenBank/DDBJ databases">
        <authorList>
            <person name="Muzny D."/>
            <person name="Qin X."/>
            <person name="Deng J."/>
            <person name="Jiang H."/>
            <person name="Liu Y."/>
            <person name="Qu J."/>
            <person name="Song X.-Z."/>
            <person name="Zhang L."/>
            <person name="Thornton R."/>
            <person name="Coyle M."/>
            <person name="Francisco L."/>
            <person name="Jackson L."/>
            <person name="Javaid M."/>
            <person name="Korchina V."/>
            <person name="Kovar C."/>
            <person name="Mata R."/>
            <person name="Mathew T."/>
            <person name="Ngo R."/>
            <person name="Nguyen L."/>
            <person name="Nguyen N."/>
            <person name="Okwuonu G."/>
            <person name="Ongeri F."/>
            <person name="Pham C."/>
            <person name="Simmons D."/>
            <person name="Wilczek-Boney K."/>
            <person name="Hale W."/>
            <person name="Jakkamsetti A."/>
            <person name="Pham P."/>
            <person name="Ruth R."/>
            <person name="San Lucas F."/>
            <person name="Warren J."/>
            <person name="Zhang J."/>
            <person name="Zhao Z."/>
            <person name="Zhou C."/>
            <person name="Zhu D."/>
            <person name="Lee S."/>
            <person name="Bess C."/>
            <person name="Blankenburg K."/>
            <person name="Forbes L."/>
            <person name="Fu Q."/>
            <person name="Gubbala S."/>
            <person name="Hirani K."/>
            <person name="Jayaseelan J.C."/>
            <person name="Lara F."/>
            <person name="Munidasa M."/>
            <person name="Palculict T."/>
            <person name="Patil S."/>
            <person name="Pu L.-L."/>
            <person name="Saada N."/>
            <person name="Tang L."/>
            <person name="Weissenberger G."/>
            <person name="Zhu Y."/>
            <person name="Hemphill L."/>
            <person name="Shang Y."/>
            <person name="Youmans B."/>
            <person name="Ayvaz T."/>
            <person name="Ross M."/>
            <person name="Santibanez J."/>
            <person name="Aqrawi P."/>
            <person name="Gross S."/>
            <person name="Joshi V."/>
            <person name="Fowler G."/>
            <person name="Nazareth L."/>
            <person name="Reid J."/>
            <person name="Worley K."/>
            <person name="Petrosino J."/>
            <person name="Highlander S."/>
            <person name="Gibbs R."/>
        </authorList>
    </citation>
    <scope>NUCLEOTIDE SEQUENCE [LARGE SCALE GENOMIC DNA]</scope>
    <source>
        <strain evidence="1 2">ATCC BAA-1200</strain>
    </source>
</reference>
<dbReference type="Proteomes" id="UP000004105">
    <property type="component" value="Unassembled WGS sequence"/>
</dbReference>
<organism evidence="1 2">
    <name type="scientific">Neisseria bacilliformis ATCC BAA-1200</name>
    <dbReference type="NCBI Taxonomy" id="888742"/>
    <lineage>
        <taxon>Bacteria</taxon>
        <taxon>Pseudomonadati</taxon>
        <taxon>Pseudomonadota</taxon>
        <taxon>Betaproteobacteria</taxon>
        <taxon>Neisseriales</taxon>
        <taxon>Neisseriaceae</taxon>
        <taxon>Neisseria</taxon>
    </lineage>
</organism>
<gene>
    <name evidence="1" type="ORF">HMPREF9123_0586</name>
</gene>
<sequence>MEKNPLDYLDRPCRVLNTRNPALILEVAELTTGKTQRKLLRRALTLPDCRRAHYLAGYAHYLLYGQTRKHKHLKKALRRFKKAHALHPTDPYAAAHLTYAAFEAGKYRLSLQTAKTLPYGQFAAQNQHWRDLNLEQIKICCRIRLGKTRRLEKHLNRHLANIARSRKTDLPFPSELAQTLRALALKAV</sequence>
<dbReference type="AlphaFoldDB" id="F2B9Y7"/>
<dbReference type="Gene3D" id="1.25.40.10">
    <property type="entry name" value="Tetratricopeptide repeat domain"/>
    <property type="match status" value="1"/>
</dbReference>
<evidence type="ECO:0008006" key="3">
    <source>
        <dbReference type="Google" id="ProtNLM"/>
    </source>
</evidence>
<dbReference type="STRING" id="267212.GCA_001063965_01482"/>
<evidence type="ECO:0000313" key="1">
    <source>
        <dbReference type="EMBL" id="EGF11777.1"/>
    </source>
</evidence>
<keyword evidence="2" id="KW-1185">Reference proteome</keyword>
<name>F2B9Y7_9NEIS</name>
<accession>F2B9Y7</accession>
<dbReference type="EMBL" id="AFAY01000010">
    <property type="protein sequence ID" value="EGF11777.1"/>
    <property type="molecule type" value="Genomic_DNA"/>
</dbReference>
<comment type="caution">
    <text evidence="1">The sequence shown here is derived from an EMBL/GenBank/DDBJ whole genome shotgun (WGS) entry which is preliminary data.</text>
</comment>
<dbReference type="InterPro" id="IPR011990">
    <property type="entry name" value="TPR-like_helical_dom_sf"/>
</dbReference>
<evidence type="ECO:0000313" key="2">
    <source>
        <dbReference type="Proteomes" id="UP000004105"/>
    </source>
</evidence>